<accession>A0ABV7HTW3</accession>
<protein>
    <submittedName>
        <fullName evidence="2">Uncharacterized protein</fullName>
    </submittedName>
</protein>
<reference evidence="3" key="1">
    <citation type="journal article" date="2019" name="Int. J. Syst. Evol. Microbiol.">
        <title>The Global Catalogue of Microorganisms (GCM) 10K type strain sequencing project: providing services to taxonomists for standard genome sequencing and annotation.</title>
        <authorList>
            <consortium name="The Broad Institute Genomics Platform"/>
            <consortium name="The Broad Institute Genome Sequencing Center for Infectious Disease"/>
            <person name="Wu L."/>
            <person name="Ma J."/>
        </authorList>
    </citation>
    <scope>NUCLEOTIDE SEQUENCE [LARGE SCALE GENOMIC DNA]</scope>
    <source>
        <strain evidence="3">KCTC 52141</strain>
    </source>
</reference>
<feature type="transmembrane region" description="Helical" evidence="1">
    <location>
        <begin position="22"/>
        <end position="45"/>
    </location>
</feature>
<evidence type="ECO:0000256" key="1">
    <source>
        <dbReference type="SAM" id="Phobius"/>
    </source>
</evidence>
<dbReference type="EMBL" id="JBHRTL010000006">
    <property type="protein sequence ID" value="MFC3155077.1"/>
    <property type="molecule type" value="Genomic_DNA"/>
</dbReference>
<gene>
    <name evidence="2" type="ORF">ACFOEB_07680</name>
</gene>
<keyword evidence="1" id="KW-0472">Membrane</keyword>
<evidence type="ECO:0000313" key="3">
    <source>
        <dbReference type="Proteomes" id="UP001595548"/>
    </source>
</evidence>
<sequence>MWQAIPENAPRRPALSSVGVSAGSYAVINVVLIGFMILSLVGACYPLQRLPVLMLELLWKAIWLSFFVLPIHLNTALDDYAAAVAFACTVGVIEIVSFTVALYL</sequence>
<evidence type="ECO:0000313" key="2">
    <source>
        <dbReference type="EMBL" id="MFC3155077.1"/>
    </source>
</evidence>
<keyword evidence="1" id="KW-0812">Transmembrane</keyword>
<comment type="caution">
    <text evidence="2">The sequence shown here is derived from an EMBL/GenBank/DDBJ whole genome shotgun (WGS) entry which is preliminary data.</text>
</comment>
<feature type="transmembrane region" description="Helical" evidence="1">
    <location>
        <begin position="80"/>
        <end position="103"/>
    </location>
</feature>
<dbReference type="Proteomes" id="UP001595548">
    <property type="component" value="Unassembled WGS sequence"/>
</dbReference>
<feature type="transmembrane region" description="Helical" evidence="1">
    <location>
        <begin position="57"/>
        <end position="74"/>
    </location>
</feature>
<keyword evidence="1" id="KW-1133">Transmembrane helix</keyword>
<dbReference type="RefSeq" id="WP_382415629.1">
    <property type="nucleotide sequence ID" value="NZ_AP031500.1"/>
</dbReference>
<keyword evidence="3" id="KW-1185">Reference proteome</keyword>
<organism evidence="2 3">
    <name type="scientific">Gilvimarinus japonicus</name>
    <dbReference type="NCBI Taxonomy" id="1796469"/>
    <lineage>
        <taxon>Bacteria</taxon>
        <taxon>Pseudomonadati</taxon>
        <taxon>Pseudomonadota</taxon>
        <taxon>Gammaproteobacteria</taxon>
        <taxon>Cellvibrionales</taxon>
        <taxon>Cellvibrionaceae</taxon>
        <taxon>Gilvimarinus</taxon>
    </lineage>
</organism>
<proteinExistence type="predicted"/>
<name>A0ABV7HTW3_9GAMM</name>